<keyword evidence="2" id="KW-0547">Nucleotide-binding</keyword>
<dbReference type="Proteomes" id="UP001596074">
    <property type="component" value="Unassembled WGS sequence"/>
</dbReference>
<keyword evidence="4" id="KW-0067">ATP-binding</keyword>
<evidence type="ECO:0000259" key="6">
    <source>
        <dbReference type="PROSITE" id="PS50011"/>
    </source>
</evidence>
<organism evidence="7 8">
    <name type="scientific">Actinomadura rugatobispora</name>
    <dbReference type="NCBI Taxonomy" id="1994"/>
    <lineage>
        <taxon>Bacteria</taxon>
        <taxon>Bacillati</taxon>
        <taxon>Actinomycetota</taxon>
        <taxon>Actinomycetes</taxon>
        <taxon>Streptosporangiales</taxon>
        <taxon>Thermomonosporaceae</taxon>
        <taxon>Actinomadura</taxon>
    </lineage>
</organism>
<dbReference type="PROSITE" id="PS50011">
    <property type="entry name" value="PROTEIN_KINASE_DOM"/>
    <property type="match status" value="1"/>
</dbReference>
<dbReference type="PROSITE" id="PS00108">
    <property type="entry name" value="PROTEIN_KINASE_ST"/>
    <property type="match status" value="1"/>
</dbReference>
<evidence type="ECO:0000256" key="2">
    <source>
        <dbReference type="ARBA" id="ARBA00022741"/>
    </source>
</evidence>
<evidence type="ECO:0000256" key="3">
    <source>
        <dbReference type="ARBA" id="ARBA00022777"/>
    </source>
</evidence>
<comment type="caution">
    <text evidence="7">The sequence shown here is derived from an EMBL/GenBank/DDBJ whole genome shotgun (WGS) entry which is preliminary data.</text>
</comment>
<keyword evidence="3 7" id="KW-0418">Kinase</keyword>
<keyword evidence="8" id="KW-1185">Reference proteome</keyword>
<evidence type="ECO:0000256" key="4">
    <source>
        <dbReference type="ARBA" id="ARBA00022840"/>
    </source>
</evidence>
<protein>
    <submittedName>
        <fullName evidence="7">Protein kinase</fullName>
    </submittedName>
</protein>
<dbReference type="PANTHER" id="PTHR43289:SF34">
    <property type="entry name" value="SERINE_THREONINE-PROTEIN KINASE YBDM-RELATED"/>
    <property type="match status" value="1"/>
</dbReference>
<evidence type="ECO:0000256" key="1">
    <source>
        <dbReference type="ARBA" id="ARBA00022679"/>
    </source>
</evidence>
<dbReference type="InterPro" id="IPR008271">
    <property type="entry name" value="Ser/Thr_kinase_AS"/>
</dbReference>
<dbReference type="PANTHER" id="PTHR43289">
    <property type="entry name" value="MITOGEN-ACTIVATED PROTEIN KINASE KINASE KINASE 20-RELATED"/>
    <property type="match status" value="1"/>
</dbReference>
<dbReference type="RefSeq" id="WP_378286029.1">
    <property type="nucleotide sequence ID" value="NZ_JBHSON010000052.1"/>
</dbReference>
<dbReference type="EMBL" id="JBHSON010000052">
    <property type="protein sequence ID" value="MFC5750291.1"/>
    <property type="molecule type" value="Genomic_DNA"/>
</dbReference>
<dbReference type="Pfam" id="PF00069">
    <property type="entry name" value="Pkinase"/>
    <property type="match status" value="1"/>
</dbReference>
<feature type="compositionally biased region" description="Gly residues" evidence="5">
    <location>
        <begin position="297"/>
        <end position="313"/>
    </location>
</feature>
<proteinExistence type="predicted"/>
<evidence type="ECO:0000256" key="5">
    <source>
        <dbReference type="SAM" id="MobiDB-lite"/>
    </source>
</evidence>
<dbReference type="Gene3D" id="1.10.510.10">
    <property type="entry name" value="Transferase(Phosphotransferase) domain 1"/>
    <property type="match status" value="1"/>
</dbReference>
<dbReference type="SUPFAM" id="SSF56112">
    <property type="entry name" value="Protein kinase-like (PK-like)"/>
    <property type="match status" value="1"/>
</dbReference>
<evidence type="ECO:0000313" key="7">
    <source>
        <dbReference type="EMBL" id="MFC5750291.1"/>
    </source>
</evidence>
<feature type="domain" description="Protein kinase" evidence="6">
    <location>
        <begin position="18"/>
        <end position="272"/>
    </location>
</feature>
<reference evidence="8" key="1">
    <citation type="journal article" date="2019" name="Int. J. Syst. Evol. Microbiol.">
        <title>The Global Catalogue of Microorganisms (GCM) 10K type strain sequencing project: providing services to taxonomists for standard genome sequencing and annotation.</title>
        <authorList>
            <consortium name="The Broad Institute Genomics Platform"/>
            <consortium name="The Broad Institute Genome Sequencing Center for Infectious Disease"/>
            <person name="Wu L."/>
            <person name="Ma J."/>
        </authorList>
    </citation>
    <scope>NUCLEOTIDE SEQUENCE [LARGE SCALE GENOMIC DNA]</scope>
    <source>
        <strain evidence="8">KCTC 42087</strain>
    </source>
</reference>
<name>A0ABW1A6U3_9ACTN</name>
<dbReference type="GO" id="GO:0016301">
    <property type="term" value="F:kinase activity"/>
    <property type="evidence" value="ECO:0007669"/>
    <property type="project" value="UniProtKB-KW"/>
</dbReference>
<dbReference type="Gene3D" id="3.30.200.20">
    <property type="entry name" value="Phosphorylase Kinase, domain 1"/>
    <property type="match status" value="1"/>
</dbReference>
<sequence length="603" mass="62683">MTAVRPLLPSDPVRLGPYDLEGRLGEGGQSVVFLGRGENGREVAIKLLRAALSQNPEWRARFERELRLIGRVAGFCTAQVVDHDVAGELPYVVSEYVPGPSLTELVTGTAPRTGTDLDRLAIGTVTALAAIHRAGILHRDFKPANVLMGPDGPRVIDFGIARVLGAAAAKGSGVVGTPSYMAPEQVTDTELGSAVDMFAWASTMLFAATGRHPFGNDTISAVFHRILHYEPDLSPLPDTLRAIVSACLAKDPRHRPEAQQVLLDLLGRQDTLSDEPDGALTTGASFAGGVAGAGFPGLPGVGGTGPGGGAGRPGPGPAQPVTHPPVHTMSPGGRGGRWRIAVAVAAPLLLLGAGGTAYALMSGGGGTTPKGPAPFADTPAPPGEAAAVLGTTGESLKAVLSFDYRRIDQDVAGAHARVTQRYRAEYDRQLAADSWRVQLRNNRSTVGTEVTDSAVVAATRDTVTVLSNVKRTVSSANARPTLLNEPMRVTMVRQGGSWLLDTLYLLKADSVPALTAGGGATGGWPGAQGRGVADALGRHQTLKEGSVVETALRPGASAGQLNALVTVAECDRAACKATDKVSMYRLVAHQSNGAWQVIKSERL</sequence>
<dbReference type="InterPro" id="IPR000719">
    <property type="entry name" value="Prot_kinase_dom"/>
</dbReference>
<dbReference type="CDD" id="cd14014">
    <property type="entry name" value="STKc_PknB_like"/>
    <property type="match status" value="1"/>
</dbReference>
<dbReference type="InterPro" id="IPR011009">
    <property type="entry name" value="Kinase-like_dom_sf"/>
</dbReference>
<accession>A0ABW1A6U3</accession>
<gene>
    <name evidence="7" type="ORF">ACFPZN_32090</name>
</gene>
<evidence type="ECO:0000313" key="8">
    <source>
        <dbReference type="Proteomes" id="UP001596074"/>
    </source>
</evidence>
<keyword evidence="1" id="KW-0808">Transferase</keyword>
<feature type="region of interest" description="Disordered" evidence="5">
    <location>
        <begin position="297"/>
        <end position="322"/>
    </location>
</feature>